<dbReference type="GO" id="GO:0046872">
    <property type="term" value="F:metal ion binding"/>
    <property type="evidence" value="ECO:0007669"/>
    <property type="project" value="UniProtKB-KW"/>
</dbReference>
<dbReference type="SUPFAM" id="SSF53649">
    <property type="entry name" value="Alkaline phosphatase-like"/>
    <property type="match status" value="1"/>
</dbReference>
<feature type="domain" description="Sulfatase N-terminal" evidence="8">
    <location>
        <begin position="3"/>
        <end position="375"/>
    </location>
</feature>
<feature type="compositionally biased region" description="Basic and acidic residues" evidence="7">
    <location>
        <begin position="473"/>
        <end position="490"/>
    </location>
</feature>
<dbReference type="GO" id="GO:0005737">
    <property type="term" value="C:cytoplasm"/>
    <property type="evidence" value="ECO:0007669"/>
    <property type="project" value="TreeGrafter"/>
</dbReference>
<dbReference type="InterPro" id="IPR035874">
    <property type="entry name" value="IDS"/>
</dbReference>
<dbReference type="AlphaFoldDB" id="A0A381ZQD0"/>
<keyword evidence="6" id="KW-0106">Calcium</keyword>
<proteinExistence type="inferred from homology"/>
<organism evidence="9">
    <name type="scientific">marine metagenome</name>
    <dbReference type="NCBI Taxonomy" id="408172"/>
    <lineage>
        <taxon>unclassified sequences</taxon>
        <taxon>metagenomes</taxon>
        <taxon>ecological metagenomes</taxon>
    </lineage>
</organism>
<protein>
    <recommendedName>
        <fullName evidence="8">Sulfatase N-terminal domain-containing protein</fullName>
    </recommendedName>
</protein>
<dbReference type="Gene3D" id="3.40.720.10">
    <property type="entry name" value="Alkaline Phosphatase, subunit A"/>
    <property type="match status" value="1"/>
</dbReference>
<feature type="region of interest" description="Disordered" evidence="7">
    <location>
        <begin position="470"/>
        <end position="507"/>
    </location>
</feature>
<feature type="compositionally biased region" description="Basic and acidic residues" evidence="7">
    <location>
        <begin position="498"/>
        <end position="507"/>
    </location>
</feature>
<feature type="non-terminal residue" evidence="9">
    <location>
        <position position="1"/>
    </location>
</feature>
<evidence type="ECO:0000259" key="8">
    <source>
        <dbReference type="Pfam" id="PF00884"/>
    </source>
</evidence>
<dbReference type="EMBL" id="UINC01022126">
    <property type="protein sequence ID" value="SVA91102.1"/>
    <property type="molecule type" value="Genomic_DNA"/>
</dbReference>
<accession>A0A381ZQD0</accession>
<keyword evidence="3" id="KW-0479">Metal-binding</keyword>
<dbReference type="PANTHER" id="PTHR45953">
    <property type="entry name" value="IDURONATE 2-SULFATASE"/>
    <property type="match status" value="1"/>
</dbReference>
<name>A0A381ZQD0_9ZZZZ</name>
<reference evidence="9" key="1">
    <citation type="submission" date="2018-05" db="EMBL/GenBank/DDBJ databases">
        <authorList>
            <person name="Lanie J.A."/>
            <person name="Ng W.-L."/>
            <person name="Kazmierczak K.M."/>
            <person name="Andrzejewski T.M."/>
            <person name="Davidsen T.M."/>
            <person name="Wayne K.J."/>
            <person name="Tettelin H."/>
            <person name="Glass J.I."/>
            <person name="Rusch D."/>
            <person name="Podicherti R."/>
            <person name="Tsui H.-C.T."/>
            <person name="Winkler M.E."/>
        </authorList>
    </citation>
    <scope>NUCLEOTIDE SEQUENCE</scope>
</reference>
<dbReference type="Pfam" id="PF00884">
    <property type="entry name" value="Sulfatase"/>
    <property type="match status" value="1"/>
</dbReference>
<dbReference type="PANTHER" id="PTHR45953:SF1">
    <property type="entry name" value="IDURONATE 2-SULFATASE"/>
    <property type="match status" value="1"/>
</dbReference>
<evidence type="ECO:0000256" key="2">
    <source>
        <dbReference type="ARBA" id="ARBA00008779"/>
    </source>
</evidence>
<evidence type="ECO:0000256" key="5">
    <source>
        <dbReference type="ARBA" id="ARBA00022801"/>
    </source>
</evidence>
<comment type="cofactor">
    <cofactor evidence="1">
        <name>Ca(2+)</name>
        <dbReference type="ChEBI" id="CHEBI:29108"/>
    </cofactor>
</comment>
<dbReference type="InterPro" id="IPR000917">
    <property type="entry name" value="Sulfatase_N"/>
</dbReference>
<dbReference type="InterPro" id="IPR017850">
    <property type="entry name" value="Alkaline_phosphatase_core_sf"/>
</dbReference>
<evidence type="ECO:0000256" key="1">
    <source>
        <dbReference type="ARBA" id="ARBA00001913"/>
    </source>
</evidence>
<evidence type="ECO:0000256" key="4">
    <source>
        <dbReference type="ARBA" id="ARBA00022729"/>
    </source>
</evidence>
<sequence length="507" mass="56611">AKPNVLFLAVDDLNDWIGVLGGHPQAKTPNLDRLIAKSVNFSNAHCAAPVCSASRHALMSGLRPSTTGWYSNASKKRADYERALNGVTPLPTHFKRNGYKTLAAGKIFHKGTSDVAGYDYWTEARPKYKWPKKLAARGHGYQGKSGGHFHPFPPDGGAIYQKYQKGVDGQSLCWGALEKADMPPEGMPDEQIAAWAVERLKQKHEQPFFLAVGFVRPHVPYTAPKEFFDLYPLKDVVVPKVPKNEMDDIPFHGKAMAKGTIEGGDHWNVLGIGPDYWKEMTRAYLACVSFVDAQAGKVLDALEAGPYADNTIIVFWSDHGQHLGEKRHWRKQALWEEATRVPLSIHVPGAANAGQDCDRAVSLLDIYPTLIELCGLPSMKGLEGVSLRPQLEDPSASRGAPVVTTWHYNNHAVRGPRWRYIRYRDGSEELYNHKSDPNEHVNLAADLKHAKIKERFRRYLPTKNVRPLSMKDGGLDSHGRKVGALRKEGVPDWLGKVPETRNEETRQ</sequence>
<dbReference type="CDD" id="cd16030">
    <property type="entry name" value="iduronate-2-sulfatase"/>
    <property type="match status" value="1"/>
</dbReference>
<evidence type="ECO:0000256" key="6">
    <source>
        <dbReference type="ARBA" id="ARBA00022837"/>
    </source>
</evidence>
<dbReference type="PROSITE" id="PS00149">
    <property type="entry name" value="SULFATASE_2"/>
    <property type="match status" value="1"/>
</dbReference>
<evidence type="ECO:0000256" key="3">
    <source>
        <dbReference type="ARBA" id="ARBA00022723"/>
    </source>
</evidence>
<comment type="similarity">
    <text evidence="2">Belongs to the sulfatase family.</text>
</comment>
<keyword evidence="5" id="KW-0378">Hydrolase</keyword>
<gene>
    <name evidence="9" type="ORF">METZ01_LOCUS143956</name>
</gene>
<dbReference type="GO" id="GO:0004423">
    <property type="term" value="F:iduronate-2-sulfatase activity"/>
    <property type="evidence" value="ECO:0007669"/>
    <property type="project" value="InterPro"/>
</dbReference>
<dbReference type="InterPro" id="IPR024607">
    <property type="entry name" value="Sulfatase_CS"/>
</dbReference>
<evidence type="ECO:0000313" key="9">
    <source>
        <dbReference type="EMBL" id="SVA91102.1"/>
    </source>
</evidence>
<keyword evidence="4" id="KW-0732">Signal</keyword>
<evidence type="ECO:0000256" key="7">
    <source>
        <dbReference type="SAM" id="MobiDB-lite"/>
    </source>
</evidence>